<gene>
    <name evidence="3" type="ORF">niasHT_019581</name>
</gene>
<evidence type="ECO:0000256" key="1">
    <source>
        <dbReference type="SAM" id="Phobius"/>
    </source>
</evidence>
<accession>A0ABD2L850</accession>
<protein>
    <submittedName>
        <fullName evidence="3">Uncharacterized protein</fullName>
    </submittedName>
</protein>
<proteinExistence type="predicted"/>
<comment type="caution">
    <text evidence="3">The sequence shown here is derived from an EMBL/GenBank/DDBJ whole genome shotgun (WGS) entry which is preliminary data.</text>
</comment>
<keyword evidence="1" id="KW-1133">Transmembrane helix</keyword>
<feature type="signal peptide" evidence="2">
    <location>
        <begin position="1"/>
        <end position="28"/>
    </location>
</feature>
<feature type="transmembrane region" description="Helical" evidence="1">
    <location>
        <begin position="85"/>
        <end position="106"/>
    </location>
</feature>
<dbReference type="Proteomes" id="UP001620626">
    <property type="component" value="Unassembled WGS sequence"/>
</dbReference>
<keyword evidence="2" id="KW-0732">Signal</keyword>
<reference evidence="3 4" key="1">
    <citation type="submission" date="2024-10" db="EMBL/GenBank/DDBJ databases">
        <authorList>
            <person name="Kim D."/>
        </authorList>
    </citation>
    <scope>NUCLEOTIDE SEQUENCE [LARGE SCALE GENOMIC DNA]</scope>
    <source>
        <strain evidence="3">BH-2024</strain>
    </source>
</reference>
<evidence type="ECO:0000313" key="4">
    <source>
        <dbReference type="Proteomes" id="UP001620626"/>
    </source>
</evidence>
<evidence type="ECO:0000256" key="2">
    <source>
        <dbReference type="SAM" id="SignalP"/>
    </source>
</evidence>
<feature type="chain" id="PRO_5044757436" evidence="2">
    <location>
        <begin position="29"/>
        <end position="112"/>
    </location>
</feature>
<name>A0ABD2L850_9BILA</name>
<keyword evidence="1" id="KW-0812">Transmembrane</keyword>
<dbReference type="EMBL" id="JBICBT010000507">
    <property type="protein sequence ID" value="KAL3111351.1"/>
    <property type="molecule type" value="Genomic_DNA"/>
</dbReference>
<dbReference type="InterPro" id="IPR022559">
    <property type="entry name" value="SUP-1-like"/>
</dbReference>
<dbReference type="Pfam" id="PF10853">
    <property type="entry name" value="DUF2650"/>
    <property type="match status" value="1"/>
</dbReference>
<dbReference type="AlphaFoldDB" id="A0ABD2L850"/>
<organism evidence="3 4">
    <name type="scientific">Heterodera trifolii</name>
    <dbReference type="NCBI Taxonomy" id="157864"/>
    <lineage>
        <taxon>Eukaryota</taxon>
        <taxon>Metazoa</taxon>
        <taxon>Ecdysozoa</taxon>
        <taxon>Nematoda</taxon>
        <taxon>Chromadorea</taxon>
        <taxon>Rhabditida</taxon>
        <taxon>Tylenchina</taxon>
        <taxon>Tylenchomorpha</taxon>
        <taxon>Tylenchoidea</taxon>
        <taxon>Heteroderidae</taxon>
        <taxon>Heteroderinae</taxon>
        <taxon>Heterodera</taxon>
    </lineage>
</organism>
<keyword evidence="4" id="KW-1185">Reference proteome</keyword>
<dbReference type="PANTHER" id="PTHR34149">
    <property type="entry name" value="PROTEIN CBG11905-RELATED"/>
    <property type="match status" value="1"/>
</dbReference>
<dbReference type="PANTHER" id="PTHR34149:SF2">
    <property type="entry name" value="PROTEIN CBG11905"/>
    <property type="match status" value="1"/>
</dbReference>
<evidence type="ECO:0000313" key="3">
    <source>
        <dbReference type="EMBL" id="KAL3111351.1"/>
    </source>
</evidence>
<keyword evidence="1" id="KW-0472">Membrane</keyword>
<sequence>MLRPPHFPLLLTAIVVVVVCSLSGTANGDKNLLDELRDLDIFQLKSGVSACPLLVGERCPESSPLYYFKCCGDLYSSCCVRLQDWAVGVIALLIVLILVAAFINLIRCIFCA</sequence>